<organism evidence="3 4">
    <name type="scientific">Pyrenophora teres f. teres</name>
    <dbReference type="NCBI Taxonomy" id="97479"/>
    <lineage>
        <taxon>Eukaryota</taxon>
        <taxon>Fungi</taxon>
        <taxon>Dikarya</taxon>
        <taxon>Ascomycota</taxon>
        <taxon>Pezizomycotina</taxon>
        <taxon>Dothideomycetes</taxon>
        <taxon>Pleosporomycetidae</taxon>
        <taxon>Pleosporales</taxon>
        <taxon>Pleosporineae</taxon>
        <taxon>Pleosporaceae</taxon>
        <taxon>Pyrenophora</taxon>
    </lineage>
</organism>
<sequence>MPQPVKQEDGSHFHFTMLPEGRSQGPLPTQHKQNQQKHHQSQSTSQRIKQDPNRFPTTRPTNHTKKLTKLTKEIAHIRRKLAVERTRHSTLTEYTTKAVKDASVASTKAVEHTKALTTRVDRLRNELSQAHRELSVVKRDYKILDRVTEGLKRDLRAEKRRAEENEVGEQRVEEALQELEEERQRCEILEKRLRHERAKRKDDKLALEKVMDLVGTRVIKIW</sequence>
<evidence type="ECO:0000313" key="4">
    <source>
        <dbReference type="Proteomes" id="UP000472372"/>
    </source>
</evidence>
<dbReference type="AlphaFoldDB" id="A0A6S6VU98"/>
<proteinExistence type="predicted"/>
<dbReference type="Proteomes" id="UP000472372">
    <property type="component" value="Chromosome 3"/>
</dbReference>
<feature type="coiled-coil region" evidence="1">
    <location>
        <begin position="113"/>
        <end position="199"/>
    </location>
</feature>
<evidence type="ECO:0000256" key="2">
    <source>
        <dbReference type="SAM" id="MobiDB-lite"/>
    </source>
</evidence>
<reference evidence="3" key="1">
    <citation type="submission" date="2021-02" db="EMBL/GenBank/DDBJ databases">
        <authorList>
            <person name="Syme A R."/>
            <person name="Syme A R."/>
            <person name="Moolhuijzen P."/>
        </authorList>
    </citation>
    <scope>NUCLEOTIDE SEQUENCE</scope>
    <source>
        <strain evidence="3">W1-1</strain>
    </source>
</reference>
<evidence type="ECO:0000256" key="1">
    <source>
        <dbReference type="SAM" id="Coils"/>
    </source>
</evidence>
<feature type="compositionally biased region" description="Basic and acidic residues" evidence="2">
    <location>
        <begin position="1"/>
        <end position="12"/>
    </location>
</feature>
<protein>
    <submittedName>
        <fullName evidence="3">Uncharacterized protein</fullName>
    </submittedName>
</protein>
<gene>
    <name evidence="3" type="ORF">PTTW11_03629</name>
</gene>
<name>A0A6S6VU98_9PLEO</name>
<feature type="region of interest" description="Disordered" evidence="2">
    <location>
        <begin position="1"/>
        <end position="65"/>
    </location>
</feature>
<keyword evidence="1" id="KW-0175">Coiled coil</keyword>
<dbReference type="EMBL" id="HG992979">
    <property type="protein sequence ID" value="CAE7023677.1"/>
    <property type="molecule type" value="Genomic_DNA"/>
</dbReference>
<accession>A0A6S6VU98</accession>
<evidence type="ECO:0000313" key="3">
    <source>
        <dbReference type="EMBL" id="CAE7023677.1"/>
    </source>
</evidence>